<dbReference type="OrthoDB" id="68611at2759"/>
<evidence type="ECO:0000256" key="9">
    <source>
        <dbReference type="SAM" id="Phobius"/>
    </source>
</evidence>
<evidence type="ECO:0000313" key="10">
    <source>
        <dbReference type="EMBL" id="KEH24242.1"/>
    </source>
</evidence>
<dbReference type="GO" id="GO:0034220">
    <property type="term" value="P:monoatomic ion transmembrane transport"/>
    <property type="evidence" value="ECO:0007669"/>
    <property type="project" value="UniProtKB-KW"/>
</dbReference>
<dbReference type="PANTHER" id="PTHR31086">
    <property type="entry name" value="ALUMINUM-ACTIVATED MALATE TRANSPORTER 10"/>
    <property type="match status" value="1"/>
</dbReference>
<organism evidence="10 13">
    <name type="scientific">Medicago truncatula</name>
    <name type="common">Barrel medic</name>
    <name type="synonym">Medicago tribuloides</name>
    <dbReference type="NCBI Taxonomy" id="3880"/>
    <lineage>
        <taxon>Eukaryota</taxon>
        <taxon>Viridiplantae</taxon>
        <taxon>Streptophyta</taxon>
        <taxon>Embryophyta</taxon>
        <taxon>Tracheophyta</taxon>
        <taxon>Spermatophyta</taxon>
        <taxon>Magnoliopsida</taxon>
        <taxon>eudicotyledons</taxon>
        <taxon>Gunneridae</taxon>
        <taxon>Pentapetalae</taxon>
        <taxon>rosids</taxon>
        <taxon>fabids</taxon>
        <taxon>Fabales</taxon>
        <taxon>Fabaceae</taxon>
        <taxon>Papilionoideae</taxon>
        <taxon>50 kb inversion clade</taxon>
        <taxon>NPAAA clade</taxon>
        <taxon>Hologalegina</taxon>
        <taxon>IRL clade</taxon>
        <taxon>Trifolieae</taxon>
        <taxon>Medicago</taxon>
    </lineage>
</organism>
<evidence type="ECO:0000256" key="5">
    <source>
        <dbReference type="ARBA" id="ARBA00022989"/>
    </source>
</evidence>
<feature type="transmembrane region" description="Helical" evidence="9">
    <location>
        <begin position="133"/>
        <end position="153"/>
    </location>
</feature>
<feature type="transmembrane region" description="Helical" evidence="9">
    <location>
        <begin position="160"/>
        <end position="180"/>
    </location>
</feature>
<keyword evidence="7 9" id="KW-0472">Membrane</keyword>
<dbReference type="GO" id="GO:0009705">
    <property type="term" value="C:plant-type vacuole membrane"/>
    <property type="evidence" value="ECO:0000318"/>
    <property type="project" value="GO_Central"/>
</dbReference>
<evidence type="ECO:0000313" key="11">
    <source>
        <dbReference type="EMBL" id="RHN48785.1"/>
    </source>
</evidence>
<evidence type="ECO:0000256" key="3">
    <source>
        <dbReference type="ARBA" id="ARBA00022448"/>
    </source>
</evidence>
<dbReference type="EMBL" id="CM001223">
    <property type="protein sequence ID" value="KEH24242.1"/>
    <property type="molecule type" value="Genomic_DNA"/>
</dbReference>
<reference evidence="14" key="4">
    <citation type="journal article" date="2018" name="Nat. Plants">
        <title>Whole-genome landscape of Medicago truncatula symbiotic genes.</title>
        <authorList>
            <person name="Pecrix Y."/>
            <person name="Staton S.E."/>
            <person name="Sallet E."/>
            <person name="Lelandais-Briere C."/>
            <person name="Moreau S."/>
            <person name="Carrere S."/>
            <person name="Blein T."/>
            <person name="Jardinaud M.F."/>
            <person name="Latrasse D."/>
            <person name="Zouine M."/>
            <person name="Zahm M."/>
            <person name="Kreplak J."/>
            <person name="Mayjonade B."/>
            <person name="Satge C."/>
            <person name="Perez M."/>
            <person name="Cauet S."/>
            <person name="Marande W."/>
            <person name="Chantry-Darmon C."/>
            <person name="Lopez-Roques C."/>
            <person name="Bouchez O."/>
            <person name="Berard A."/>
            <person name="Debelle F."/>
            <person name="Munos S."/>
            <person name="Bendahmane A."/>
            <person name="Berges H."/>
            <person name="Niebel A."/>
            <person name="Buitink J."/>
            <person name="Frugier F."/>
            <person name="Benhamed M."/>
            <person name="Crespi M."/>
            <person name="Gouzy J."/>
            <person name="Gamas P."/>
        </authorList>
    </citation>
    <scope>NUCLEOTIDE SEQUENCE [LARGE SCALE GENOMIC DNA]</scope>
    <source>
        <strain evidence="14">cv. Jemalong A17</strain>
    </source>
</reference>
<accession>A0A072U3D6</accession>
<keyword evidence="5 9" id="KW-1133">Transmembrane helix</keyword>
<feature type="transmembrane region" description="Helical" evidence="9">
    <location>
        <begin position="192"/>
        <end position="214"/>
    </location>
</feature>
<dbReference type="STRING" id="3880.A0A072U3D6"/>
<comment type="subcellular location">
    <subcellularLocation>
        <location evidence="1">Membrane</location>
        <topology evidence="1">Multi-pass membrane protein</topology>
    </subcellularLocation>
</comment>
<evidence type="ECO:0000256" key="4">
    <source>
        <dbReference type="ARBA" id="ARBA00022692"/>
    </source>
</evidence>
<evidence type="ECO:0000313" key="12">
    <source>
        <dbReference type="EnsemblPlants" id="KEH24242"/>
    </source>
</evidence>
<dbReference type="AlphaFoldDB" id="A0A072U3D6"/>
<reference evidence="12" key="3">
    <citation type="submission" date="2015-04" db="UniProtKB">
        <authorList>
            <consortium name="EnsemblPlants"/>
        </authorList>
    </citation>
    <scope>IDENTIFICATION</scope>
    <source>
        <strain evidence="12">cv. Jemalong A17</strain>
    </source>
</reference>
<dbReference type="Pfam" id="PF11744">
    <property type="entry name" value="ALMT"/>
    <property type="match status" value="1"/>
</dbReference>
<dbReference type="KEGG" id="mtr:25499486"/>
<keyword evidence="8" id="KW-0407">Ion channel</keyword>
<dbReference type="ExpressionAtlas" id="A0A072U3D6">
    <property type="expression patterns" value="differential"/>
</dbReference>
<protein>
    <submittedName>
        <fullName evidence="10">Aluminum activated malate transporter family protein</fullName>
    </submittedName>
    <submittedName>
        <fullName evidence="11">Putative aluminum-activated malate transporter</fullName>
    </submittedName>
</protein>
<proteinExistence type="inferred from homology"/>
<dbReference type="EMBL" id="PSQE01000007">
    <property type="protein sequence ID" value="RHN48785.1"/>
    <property type="molecule type" value="Genomic_DNA"/>
</dbReference>
<evidence type="ECO:0000256" key="8">
    <source>
        <dbReference type="ARBA" id="ARBA00023303"/>
    </source>
</evidence>
<dbReference type="Gramene" id="rna43538">
    <property type="protein sequence ID" value="RHN48785.1"/>
    <property type="gene ID" value="gene43538"/>
</dbReference>
<feature type="transmembrane region" description="Helical" evidence="9">
    <location>
        <begin position="76"/>
        <end position="96"/>
    </location>
</feature>
<evidence type="ECO:0000256" key="7">
    <source>
        <dbReference type="ARBA" id="ARBA00023136"/>
    </source>
</evidence>
<dbReference type="Proteomes" id="UP000002051">
    <property type="component" value="Unassembled WGS sequence"/>
</dbReference>
<keyword evidence="4 9" id="KW-0812">Transmembrane</keyword>
<evidence type="ECO:0000256" key="2">
    <source>
        <dbReference type="ARBA" id="ARBA00007079"/>
    </source>
</evidence>
<dbReference type="InterPro" id="IPR020966">
    <property type="entry name" value="ALMT"/>
</dbReference>
<evidence type="ECO:0000313" key="13">
    <source>
        <dbReference type="Proteomes" id="UP000002051"/>
    </source>
</evidence>
<reference evidence="11" key="5">
    <citation type="journal article" date="2018" name="Nat. Plants">
        <title>Whole-genome landscape of Medicago truncatula symbiotic genes.</title>
        <authorList>
            <person name="Pecrix Y."/>
            <person name="Gamas P."/>
            <person name="Carrere S."/>
        </authorList>
    </citation>
    <scope>NUCLEOTIDE SEQUENCE</scope>
    <source>
        <tissue evidence="11">Leaves</tissue>
    </source>
</reference>
<dbReference type="HOGENOM" id="CLU_020841_2_2_1"/>
<reference evidence="10 13" key="2">
    <citation type="journal article" date="2014" name="BMC Genomics">
        <title>An improved genome release (version Mt4.0) for the model legume Medicago truncatula.</title>
        <authorList>
            <person name="Tang H."/>
            <person name="Krishnakumar V."/>
            <person name="Bidwell S."/>
            <person name="Rosen B."/>
            <person name="Chan A."/>
            <person name="Zhou S."/>
            <person name="Gentzbittel L."/>
            <person name="Childs K.L."/>
            <person name="Yandell M."/>
            <person name="Gundlach H."/>
            <person name="Mayer K.F."/>
            <person name="Schwartz D.C."/>
            <person name="Town C.D."/>
        </authorList>
    </citation>
    <scope>GENOME REANNOTATION</scope>
    <source>
        <strain evidence="10">A17</strain>
        <strain evidence="12 13">cv. Jemalong A17</strain>
    </source>
</reference>
<reference evidence="10 13" key="1">
    <citation type="journal article" date="2011" name="Nature">
        <title>The Medicago genome provides insight into the evolution of rhizobial symbioses.</title>
        <authorList>
            <person name="Young N.D."/>
            <person name="Debelle F."/>
            <person name="Oldroyd G.E."/>
            <person name="Geurts R."/>
            <person name="Cannon S.B."/>
            <person name="Udvardi M.K."/>
            <person name="Benedito V.A."/>
            <person name="Mayer K.F."/>
            <person name="Gouzy J."/>
            <person name="Schoof H."/>
            <person name="Van de Peer Y."/>
            <person name="Proost S."/>
            <person name="Cook D.R."/>
            <person name="Meyers B.C."/>
            <person name="Spannagl M."/>
            <person name="Cheung F."/>
            <person name="De Mita S."/>
            <person name="Krishnakumar V."/>
            <person name="Gundlach H."/>
            <person name="Zhou S."/>
            <person name="Mudge J."/>
            <person name="Bharti A.K."/>
            <person name="Murray J.D."/>
            <person name="Naoumkina M.A."/>
            <person name="Rosen B."/>
            <person name="Silverstein K.A."/>
            <person name="Tang H."/>
            <person name="Rombauts S."/>
            <person name="Zhao P.X."/>
            <person name="Zhou P."/>
            <person name="Barbe V."/>
            <person name="Bardou P."/>
            <person name="Bechner M."/>
            <person name="Bellec A."/>
            <person name="Berger A."/>
            <person name="Berges H."/>
            <person name="Bidwell S."/>
            <person name="Bisseling T."/>
            <person name="Choisne N."/>
            <person name="Couloux A."/>
            <person name="Denny R."/>
            <person name="Deshpande S."/>
            <person name="Dai X."/>
            <person name="Doyle J.J."/>
            <person name="Dudez A.M."/>
            <person name="Farmer A.D."/>
            <person name="Fouteau S."/>
            <person name="Franken C."/>
            <person name="Gibelin C."/>
            <person name="Gish J."/>
            <person name="Goldstein S."/>
            <person name="Gonzalez A.J."/>
            <person name="Green P.J."/>
            <person name="Hallab A."/>
            <person name="Hartog M."/>
            <person name="Hua A."/>
            <person name="Humphray S.J."/>
            <person name="Jeong D.H."/>
            <person name="Jing Y."/>
            <person name="Jocker A."/>
            <person name="Kenton S.M."/>
            <person name="Kim D.J."/>
            <person name="Klee K."/>
            <person name="Lai H."/>
            <person name="Lang C."/>
            <person name="Lin S."/>
            <person name="Macmil S.L."/>
            <person name="Magdelenat G."/>
            <person name="Matthews L."/>
            <person name="McCorrison J."/>
            <person name="Monaghan E.L."/>
            <person name="Mun J.H."/>
            <person name="Najar F.Z."/>
            <person name="Nicholson C."/>
            <person name="Noirot C."/>
            <person name="O'Bleness M."/>
            <person name="Paule C.R."/>
            <person name="Poulain J."/>
            <person name="Prion F."/>
            <person name="Qin B."/>
            <person name="Qu C."/>
            <person name="Retzel E.F."/>
            <person name="Riddle C."/>
            <person name="Sallet E."/>
            <person name="Samain S."/>
            <person name="Samson N."/>
            <person name="Sanders I."/>
            <person name="Saurat O."/>
            <person name="Scarpelli C."/>
            <person name="Schiex T."/>
            <person name="Segurens B."/>
            <person name="Severin A.J."/>
            <person name="Sherrier D.J."/>
            <person name="Shi R."/>
            <person name="Sims S."/>
            <person name="Singer S.R."/>
            <person name="Sinharoy S."/>
            <person name="Sterck L."/>
            <person name="Viollet A."/>
            <person name="Wang B.B."/>
            <person name="Wang K."/>
            <person name="Wang M."/>
            <person name="Wang X."/>
            <person name="Warfsmann J."/>
            <person name="Weissenbach J."/>
            <person name="White D.D."/>
            <person name="White J.D."/>
            <person name="Wiley G.B."/>
            <person name="Wincker P."/>
            <person name="Xing Y."/>
            <person name="Yang L."/>
            <person name="Yao Z."/>
            <person name="Ying F."/>
            <person name="Zhai J."/>
            <person name="Zhou L."/>
            <person name="Zuber A."/>
            <person name="Denarie J."/>
            <person name="Dixon R.A."/>
            <person name="May G.D."/>
            <person name="Schwartz D.C."/>
            <person name="Rogers J."/>
            <person name="Quetier F."/>
            <person name="Town C.D."/>
            <person name="Roe B.A."/>
        </authorList>
    </citation>
    <scope>NUCLEOTIDE SEQUENCE [LARGE SCALE GENOMIC DNA]</scope>
    <source>
        <strain evidence="10">A17</strain>
        <strain evidence="12 13">cv. Jemalong A17</strain>
    </source>
</reference>
<keyword evidence="3" id="KW-0813">Transport</keyword>
<dbReference type="EnsemblPlants" id="KEH24242">
    <property type="protein sequence ID" value="KEH24242"/>
    <property type="gene ID" value="MTR_7g106260"/>
</dbReference>
<feature type="transmembrane region" description="Helical" evidence="9">
    <location>
        <begin position="51"/>
        <end position="70"/>
    </location>
</feature>
<dbReference type="Proteomes" id="UP000265566">
    <property type="component" value="Chromosome 7"/>
</dbReference>
<evidence type="ECO:0000313" key="14">
    <source>
        <dbReference type="Proteomes" id="UP000265566"/>
    </source>
</evidence>
<name>A0A072U3D6_MEDTR</name>
<evidence type="ECO:0000256" key="6">
    <source>
        <dbReference type="ARBA" id="ARBA00023065"/>
    </source>
</evidence>
<comment type="similarity">
    <text evidence="2">Belongs to the aromatic acid exporter (TC 2.A.85) family.</text>
</comment>
<keyword evidence="13" id="KW-1185">Reference proteome</keyword>
<gene>
    <name evidence="12" type="primary">25499486</name>
    <name evidence="10" type="ordered locus">MTR_7g106260</name>
    <name evidence="11" type="ORF">MtrunA17_Chr7g0267471</name>
</gene>
<keyword evidence="6" id="KW-0406">Ion transport</keyword>
<dbReference type="GO" id="GO:0015743">
    <property type="term" value="P:malate transport"/>
    <property type="evidence" value="ECO:0007669"/>
    <property type="project" value="InterPro"/>
</dbReference>
<evidence type="ECO:0000256" key="1">
    <source>
        <dbReference type="ARBA" id="ARBA00004141"/>
    </source>
</evidence>
<sequence length="479" mass="52713">MDIESTNQVNKSGIFSRLGGFFKNLPMNFKSKVMNAKDSVKKIGKDDPRRVIHSLKVGFALTVVSLFYYSRPLYNGFGVAGMWAVLTVVVVFEFTVGATLSKSLNRGCATLLAGALGVGGHHLATAVGKRGEAIVLGTLVFILAAGATFLRFVPKIKARYDYGMVIFILTFCLVTVSGYRVEELLELAHQRLTTIIIGASTCMVISIFVCPVWAGEDLHKLVASNIEKLANYLEGFEGEYFHSLEDKEKSKSLLQGYKSVLNSKASEESLANFARWEPGHGGFSLRHPWKEYLKIGVLARECGYKIETLNTYLNPEIQASLEFKCKIQEPCTKMSSESNKALKVISSSMKTMTHPTTAKSHIENSKIAIEELKVALEAISLEDVELLAIIPVATVAAILEEITISVEKIYESVSELSNLAHFKSVESNVSPEKPHLLHRGIIKPVVEVDNASHVEITIQDLCTNPPEKTRKGTAEILQT</sequence>